<dbReference type="PANTHER" id="PTHR43739">
    <property type="entry name" value="XYLOGLUCANASE (EUROFUNG)"/>
    <property type="match status" value="1"/>
</dbReference>
<keyword evidence="3" id="KW-1185">Reference proteome</keyword>
<dbReference type="EMBL" id="FQWQ01000001">
    <property type="protein sequence ID" value="SHG40495.1"/>
    <property type="molecule type" value="Genomic_DNA"/>
</dbReference>
<evidence type="ECO:0000313" key="2">
    <source>
        <dbReference type="EMBL" id="SHG40495.1"/>
    </source>
</evidence>
<dbReference type="CDD" id="cd15482">
    <property type="entry name" value="Sialidase_non-viral"/>
    <property type="match status" value="2"/>
</dbReference>
<dbReference type="SUPFAM" id="SSF110296">
    <property type="entry name" value="Oligoxyloglucan reducing end-specific cellobiohydrolase"/>
    <property type="match status" value="3"/>
</dbReference>
<keyword evidence="1" id="KW-0732">Signal</keyword>
<reference evidence="2 3" key="1">
    <citation type="submission" date="2016-11" db="EMBL/GenBank/DDBJ databases">
        <authorList>
            <person name="Jaros S."/>
            <person name="Januszkiewicz K."/>
            <person name="Wedrychowicz H."/>
        </authorList>
    </citation>
    <scope>NUCLEOTIDE SEQUENCE [LARGE SCALE GENOMIC DNA]</scope>
    <source>
        <strain evidence="2 3">DSM 24574</strain>
    </source>
</reference>
<dbReference type="AlphaFoldDB" id="A0A1M5JJB5"/>
<dbReference type="Gene3D" id="2.130.10.10">
    <property type="entry name" value="YVTN repeat-like/Quinoprotein amine dehydrogenase"/>
    <property type="match status" value="5"/>
</dbReference>
<dbReference type="OrthoDB" id="9757809at2"/>
<gene>
    <name evidence="2" type="ORF">SAMN04488109_0089</name>
</gene>
<sequence length="805" mass="88510">MTLKTIRVAPGFFLMISALIFGALTGCRPTPDTPTAEKEVHKNPNGRNDAWGFTGYGGGGAMFFPAVSPFNTNHALVACDMTGSFITANGGETWRMFNLRGPVHYFVYDPLDSNVMYANSIGLFKSVDHGKTWSLWYPGPSEVDGVVSKGDHASEVLVTKDSTRRNVLALAIDPADSKKLYAAISIDKQTGFYTSVDGGLQWKKEHDIEDHVKNVFVVPKSSPDNRTIYIAGAQGVTVRENGAWKTNPAPQGVSQLTTFTGGYDETKNVFVLYAMAGKSYFDPEGKASGIFYSPDGGATWTNREAGILSYRMKGAELPEYRTVATSALHPEVVYVSYRDLKVHADTTCMGVARSTDFGVTWTLAWKDKLTKEHNYPSANFSEEWINERFGPTWGENPFSIGVSPTHPEVCYGTDFGRTVKTTDGGKTWEQVYTTKKDGGWTSRGLEVTTGYGIMFDPSNRSHAFIANTDVGLMETHNGGESWQSATRNNGVPRAWQNSVYWLTFDPEVKGKAWGVMSGTHDLPRPKMWRRSGVKNYEGGVLVTEDDGKTWQIISKDIGEAAMTHILFDPTSPKEKRTLYACAFGKGVYKSTDGGKTWQQKNKGIGGAEPFAWRITRRDSDGVLFLVVCRRGEDESIGTALDGALYRSDNGAESWTKVSLPAATNGPMSLITTAKSNRLLLAAWGRNRKGAFASDIGGGIFSSTDDGKTWQAVLSGDQHMHDITYDKRIDTYYACGFNGSAYRSEDEGSTWTRIKGYNFKWGKRVDIDPKDSTQIYVITFGGGVWHGPAKGDEHAVEDIVPALVRK</sequence>
<evidence type="ECO:0000313" key="3">
    <source>
        <dbReference type="Proteomes" id="UP000184212"/>
    </source>
</evidence>
<proteinExistence type="predicted"/>
<dbReference type="InterPro" id="IPR015943">
    <property type="entry name" value="WD40/YVTN_repeat-like_dom_sf"/>
</dbReference>
<dbReference type="RefSeq" id="WP_143164704.1">
    <property type="nucleotide sequence ID" value="NZ_FQWQ01000001.1"/>
</dbReference>
<dbReference type="PANTHER" id="PTHR43739:SF5">
    <property type="entry name" value="EXO-ALPHA-SIALIDASE"/>
    <property type="match status" value="1"/>
</dbReference>
<dbReference type="InterPro" id="IPR052025">
    <property type="entry name" value="Xyloglucanase_GH74"/>
</dbReference>
<accession>A0A1M5JJB5</accession>
<protein>
    <recommendedName>
        <fullName evidence="4">Sortilin N-terminal domain-containing protein</fullName>
    </recommendedName>
</protein>
<evidence type="ECO:0008006" key="4">
    <source>
        <dbReference type="Google" id="ProtNLM"/>
    </source>
</evidence>
<name>A0A1M5JJB5_9BACT</name>
<dbReference type="PROSITE" id="PS51257">
    <property type="entry name" value="PROKAR_LIPOPROTEIN"/>
    <property type="match status" value="1"/>
</dbReference>
<dbReference type="GO" id="GO:0010411">
    <property type="term" value="P:xyloglucan metabolic process"/>
    <property type="evidence" value="ECO:0007669"/>
    <property type="project" value="TreeGrafter"/>
</dbReference>
<organism evidence="2 3">
    <name type="scientific">Chryseolinea serpens</name>
    <dbReference type="NCBI Taxonomy" id="947013"/>
    <lineage>
        <taxon>Bacteria</taxon>
        <taxon>Pseudomonadati</taxon>
        <taxon>Bacteroidota</taxon>
        <taxon>Cytophagia</taxon>
        <taxon>Cytophagales</taxon>
        <taxon>Fulvivirgaceae</taxon>
        <taxon>Chryseolinea</taxon>
    </lineage>
</organism>
<evidence type="ECO:0000256" key="1">
    <source>
        <dbReference type="SAM" id="SignalP"/>
    </source>
</evidence>
<feature type="signal peptide" evidence="1">
    <location>
        <begin position="1"/>
        <end position="22"/>
    </location>
</feature>
<dbReference type="Proteomes" id="UP000184212">
    <property type="component" value="Unassembled WGS sequence"/>
</dbReference>
<dbReference type="STRING" id="947013.SAMN04488109_0089"/>
<feature type="chain" id="PRO_5013200426" description="Sortilin N-terminal domain-containing protein" evidence="1">
    <location>
        <begin position="23"/>
        <end position="805"/>
    </location>
</feature>